<proteinExistence type="predicted"/>
<protein>
    <submittedName>
        <fullName evidence="1">RNase H-related nuclease YkuK (DUF458 family)</fullName>
    </submittedName>
</protein>
<dbReference type="Pfam" id="PF04308">
    <property type="entry name" value="RNaseH_like"/>
    <property type="match status" value="1"/>
</dbReference>
<dbReference type="PANTHER" id="PTHR39961">
    <property type="entry name" value="HYPOTHETICAL CYTOSOLIC PROTEIN"/>
    <property type="match status" value="1"/>
</dbReference>
<gene>
    <name evidence="1" type="ORF">J2S11_003452</name>
</gene>
<dbReference type="EMBL" id="JAUSTY010000016">
    <property type="protein sequence ID" value="MDQ0167527.1"/>
    <property type="molecule type" value="Genomic_DNA"/>
</dbReference>
<name>A0ABT9W2Q0_9BACI</name>
<dbReference type="PANTHER" id="PTHR39961:SF1">
    <property type="entry name" value="DUF458 DOMAIN-CONTAINING PROTEIN"/>
    <property type="match status" value="1"/>
</dbReference>
<evidence type="ECO:0000313" key="2">
    <source>
        <dbReference type="Proteomes" id="UP001235840"/>
    </source>
</evidence>
<evidence type="ECO:0000313" key="1">
    <source>
        <dbReference type="EMBL" id="MDQ0167527.1"/>
    </source>
</evidence>
<organism evidence="1 2">
    <name type="scientific">Caldalkalibacillus horti</name>
    <dbReference type="NCBI Taxonomy" id="77523"/>
    <lineage>
        <taxon>Bacteria</taxon>
        <taxon>Bacillati</taxon>
        <taxon>Bacillota</taxon>
        <taxon>Bacilli</taxon>
        <taxon>Bacillales</taxon>
        <taxon>Bacillaceae</taxon>
        <taxon>Caldalkalibacillus</taxon>
    </lineage>
</organism>
<dbReference type="InterPro" id="IPR007405">
    <property type="entry name" value="Phage_KVP40_Orf299"/>
</dbReference>
<dbReference type="Proteomes" id="UP001235840">
    <property type="component" value="Unassembled WGS sequence"/>
</dbReference>
<sequence>MNIHSPTFGPISLSEASAQIQSFIQEDPEASYKVIIGTDSQTTKKHTLFVSALIIRRVGKGARFFYTKQRHKAMPNLRHRIYKETELSLAFIDSLKKEGVFQLLASWPLEVHLDIGQEGETRVLIQEVVGWVTAVGYQAIIKPFSFGASSVADRFTS</sequence>
<keyword evidence="2" id="KW-1185">Reference proteome</keyword>
<dbReference type="RefSeq" id="WP_307396507.1">
    <property type="nucleotide sequence ID" value="NZ_BAAADK010000001.1"/>
</dbReference>
<accession>A0ABT9W2Q0</accession>
<reference evidence="1 2" key="1">
    <citation type="submission" date="2023-07" db="EMBL/GenBank/DDBJ databases">
        <title>Genomic Encyclopedia of Type Strains, Phase IV (KMG-IV): sequencing the most valuable type-strain genomes for metagenomic binning, comparative biology and taxonomic classification.</title>
        <authorList>
            <person name="Goeker M."/>
        </authorList>
    </citation>
    <scope>NUCLEOTIDE SEQUENCE [LARGE SCALE GENOMIC DNA]</scope>
    <source>
        <strain evidence="1 2">DSM 12751</strain>
    </source>
</reference>
<comment type="caution">
    <text evidence="1">The sequence shown here is derived from an EMBL/GenBank/DDBJ whole genome shotgun (WGS) entry which is preliminary data.</text>
</comment>